<dbReference type="Pfam" id="PF00609">
    <property type="entry name" value="DAGK_acc"/>
    <property type="match status" value="1"/>
</dbReference>
<dbReference type="InterPro" id="IPR017438">
    <property type="entry name" value="ATP-NAD_kinase_N"/>
</dbReference>
<organism evidence="9 11">
    <name type="scientific">Trichinella pseudospiralis</name>
    <name type="common">Parasitic roundworm</name>
    <dbReference type="NCBI Taxonomy" id="6337"/>
    <lineage>
        <taxon>Eukaryota</taxon>
        <taxon>Metazoa</taxon>
        <taxon>Ecdysozoa</taxon>
        <taxon>Nematoda</taxon>
        <taxon>Enoplea</taxon>
        <taxon>Dorylaimia</taxon>
        <taxon>Trichinellida</taxon>
        <taxon>Trichinellidae</taxon>
        <taxon>Trichinella</taxon>
    </lineage>
</organism>
<dbReference type="Pfam" id="PF23578">
    <property type="entry name" value="DGKI"/>
    <property type="match status" value="1"/>
</dbReference>
<evidence type="ECO:0000313" key="9">
    <source>
        <dbReference type="EMBL" id="KRY73730.1"/>
    </source>
</evidence>
<evidence type="ECO:0000313" key="11">
    <source>
        <dbReference type="Proteomes" id="UP000054632"/>
    </source>
</evidence>
<evidence type="ECO:0000256" key="7">
    <source>
        <dbReference type="RuleBase" id="RU361128"/>
    </source>
</evidence>
<dbReference type="GO" id="GO:0004143">
    <property type="term" value="F:ATP-dependent diacylglycerol kinase activity"/>
    <property type="evidence" value="ECO:0007669"/>
    <property type="project" value="UniProtKB-EC"/>
</dbReference>
<reference evidence="11 12" key="1">
    <citation type="submission" date="2015-01" db="EMBL/GenBank/DDBJ databases">
        <title>Evolution of Trichinella species and genotypes.</title>
        <authorList>
            <person name="Korhonen P.K."/>
            <person name="Edoardo P."/>
            <person name="Giuseppe L.R."/>
            <person name="Gasser R.B."/>
        </authorList>
    </citation>
    <scope>NUCLEOTIDE SEQUENCE [LARGE SCALE GENOMIC DNA]</scope>
    <source>
        <strain evidence="9">ISS13</strain>
        <strain evidence="10">ISS176</strain>
    </source>
</reference>
<evidence type="ECO:0000256" key="1">
    <source>
        <dbReference type="ARBA" id="ARBA00001383"/>
    </source>
</evidence>
<dbReference type="Pfam" id="PF00781">
    <property type="entry name" value="DAGK_cat"/>
    <property type="match status" value="1"/>
</dbReference>
<evidence type="ECO:0000256" key="3">
    <source>
        <dbReference type="ARBA" id="ARBA00022679"/>
    </source>
</evidence>
<feature type="domain" description="DAGKc" evidence="8">
    <location>
        <begin position="333"/>
        <end position="472"/>
    </location>
</feature>
<accession>A0A0V1EJV6</accession>
<dbReference type="InterPro" id="IPR056383">
    <property type="entry name" value="DGKI-like_dom"/>
</dbReference>
<comment type="similarity">
    <text evidence="2 7">Belongs to the eukaryotic diacylglycerol kinase family.</text>
</comment>
<dbReference type="FunFam" id="2.60.200.40:FF:000012">
    <property type="entry name" value="Diacylglycerol kinase"/>
    <property type="match status" value="1"/>
</dbReference>
<evidence type="ECO:0000259" key="8">
    <source>
        <dbReference type="PROSITE" id="PS50146"/>
    </source>
</evidence>
<sequence length="858" mass="96299">MDASLSTVLRAFIIDWQQFHCTFVFTQFSKNVAIQDPTITDLKNFKYPPMSSSLTAVMQITRHTSTVDDKRLAVGRSLRMLMNNGTTSSDRTSVSAKERMAKYWSQSNSVWNLKSKMALVELCIVAADNALNLIFQLDGETCHPDDHFWDTLHGSGDCHVGETDCRNSGTKLKCMACHLVAHEACLPVLPKKNLKCKSTYADPWIYGKRLISSVPMRHHWVHRLTQDGRCFKCSKSFQSKLMNKEVVVIMCSWCKVSYHNKAKCFNTDLIEQTCDFGALKDIIIPPTWINKIPTSRCSTYRRVVLSNASVRRRKRNRKERIFFVNPLQSTVSMPAFPLLIFVNAKSGGKKGKKLFRDLCWLVNPRQVFELSYGKSPRFALDMYRKCLPQLRILVCGGDGTVSWVFSSLDAMKIPSSRYPPIGIIPLGTGNDLSQTMGWGSTYFDDSIAEILPSVMQDTVSVKFDRWYIDVAPNPTSEQSKDTENAIDSLPVNVMNNYFSIGVDAHIALQFHESRAAKPEIHKSRFKNRLVYGSIGTKDLFKRAWKDLSEYISLECDGIDHTNRIKELGLHCLLILNIPKYAGGTMPWGNQASSLVTLGIWAVNNSMPIPKISSPSYEDGRVEVVGFTAASLVGGRGVRIAQCSYLRLTTKKVIPVQVDGEPCKLSPSIITISLFCKVPMLKRISHKDNEQLNSLGLRPEYAVTRACAVTICDEMAKCTSKVDVAFIPWTEYEQLKCTPSELSRHATVVGEIEADYDNDLEHLRPLVDNILQSSTSASLSNTTNEEWYYLDCSNSDEVFHVDRSYEAFTSVTEICEKNGSPLVIVGYVPSNSVASVPDELLNPLQKRFQEISVASVPSN</sequence>
<evidence type="ECO:0000256" key="6">
    <source>
        <dbReference type="ARBA" id="ARBA00022840"/>
    </source>
</evidence>
<dbReference type="GO" id="GO:0005524">
    <property type="term" value="F:ATP binding"/>
    <property type="evidence" value="ECO:0007669"/>
    <property type="project" value="UniProtKB-KW"/>
</dbReference>
<dbReference type="AlphaFoldDB" id="A0A0V1EJV6"/>
<gene>
    <name evidence="9" type="primary">dgk-5</name>
    <name evidence="9" type="ORF">T4A_524</name>
    <name evidence="10" type="ORF">T4C_9905</name>
</gene>
<dbReference type="PANTHER" id="PTHR11255">
    <property type="entry name" value="DIACYLGLYCEROL KINASE"/>
    <property type="match status" value="1"/>
</dbReference>
<dbReference type="Gene3D" id="3.40.50.10330">
    <property type="entry name" value="Probable inorganic polyphosphate/atp-NAD kinase, domain 1"/>
    <property type="match status" value="1"/>
</dbReference>
<dbReference type="CDD" id="cd20802">
    <property type="entry name" value="C1_DGK_typeIV_rpt1"/>
    <property type="match status" value="1"/>
</dbReference>
<dbReference type="InterPro" id="IPR016064">
    <property type="entry name" value="NAD/diacylglycerol_kinase_sf"/>
</dbReference>
<dbReference type="GO" id="GO:0007200">
    <property type="term" value="P:phospholipase C-activating G protein-coupled receptor signaling pathway"/>
    <property type="evidence" value="ECO:0007669"/>
    <property type="project" value="InterPro"/>
</dbReference>
<evidence type="ECO:0000256" key="2">
    <source>
        <dbReference type="ARBA" id="ARBA00009280"/>
    </source>
</evidence>
<dbReference type="Proteomes" id="UP000054632">
    <property type="component" value="Unassembled WGS sequence"/>
</dbReference>
<proteinExistence type="inferred from homology"/>
<name>A0A0V1EJV6_TRIPS</name>
<dbReference type="EC" id="2.7.1.107" evidence="7"/>
<evidence type="ECO:0000313" key="12">
    <source>
        <dbReference type="Proteomes" id="UP000054826"/>
    </source>
</evidence>
<protein>
    <recommendedName>
        <fullName evidence="7">Diacylglycerol kinase</fullName>
        <shortName evidence="7">DAG kinase</shortName>
        <ecNumber evidence="7">2.7.1.107</ecNumber>
    </recommendedName>
</protein>
<dbReference type="CDD" id="cd20855">
    <property type="entry name" value="C1_DGK_typeIV_rpt2"/>
    <property type="match status" value="1"/>
</dbReference>
<dbReference type="Gene3D" id="2.60.200.40">
    <property type="match status" value="1"/>
</dbReference>
<dbReference type="InterPro" id="IPR000756">
    <property type="entry name" value="Diacylglycerol_kin_accessory"/>
</dbReference>
<keyword evidence="3 7" id="KW-0808">Transferase</keyword>
<evidence type="ECO:0000313" key="10">
    <source>
        <dbReference type="EMBL" id="KRZ37543.1"/>
    </source>
</evidence>
<keyword evidence="6 7" id="KW-0067">ATP-binding</keyword>
<evidence type="ECO:0000256" key="5">
    <source>
        <dbReference type="ARBA" id="ARBA00022777"/>
    </source>
</evidence>
<dbReference type="PROSITE" id="PS50146">
    <property type="entry name" value="DAGK"/>
    <property type="match status" value="1"/>
</dbReference>
<evidence type="ECO:0000256" key="4">
    <source>
        <dbReference type="ARBA" id="ARBA00022741"/>
    </source>
</evidence>
<dbReference type="PANTHER" id="PTHR11255:SF80">
    <property type="entry name" value="EYE-SPECIFIC DIACYLGLYCEROL KINASE"/>
    <property type="match status" value="1"/>
</dbReference>
<dbReference type="Proteomes" id="UP000054826">
    <property type="component" value="Unassembled WGS sequence"/>
</dbReference>
<dbReference type="SUPFAM" id="SSF111331">
    <property type="entry name" value="NAD kinase/diacylglycerol kinase-like"/>
    <property type="match status" value="1"/>
</dbReference>
<comment type="caution">
    <text evidence="9">The sequence shown here is derived from an EMBL/GenBank/DDBJ whole genome shotgun (WGS) entry which is preliminary data.</text>
</comment>
<dbReference type="EMBL" id="JYDV01000057">
    <property type="protein sequence ID" value="KRZ37543.1"/>
    <property type="molecule type" value="Genomic_DNA"/>
</dbReference>
<dbReference type="GO" id="GO:0005886">
    <property type="term" value="C:plasma membrane"/>
    <property type="evidence" value="ECO:0007669"/>
    <property type="project" value="TreeGrafter"/>
</dbReference>
<comment type="catalytic activity">
    <reaction evidence="1 7">
        <text>a 1,2-diacyl-sn-glycerol + ATP = a 1,2-diacyl-sn-glycero-3-phosphate + ADP + H(+)</text>
        <dbReference type="Rhea" id="RHEA:10272"/>
        <dbReference type="ChEBI" id="CHEBI:15378"/>
        <dbReference type="ChEBI" id="CHEBI:17815"/>
        <dbReference type="ChEBI" id="CHEBI:30616"/>
        <dbReference type="ChEBI" id="CHEBI:58608"/>
        <dbReference type="ChEBI" id="CHEBI:456216"/>
        <dbReference type="EC" id="2.7.1.107"/>
    </reaction>
</comment>
<dbReference type="InterPro" id="IPR001206">
    <property type="entry name" value="Diacylglycerol_kinase_cat_dom"/>
</dbReference>
<dbReference type="EMBL" id="JYDR01000031">
    <property type="protein sequence ID" value="KRY73730.1"/>
    <property type="molecule type" value="Genomic_DNA"/>
</dbReference>
<dbReference type="SMART" id="SM00046">
    <property type="entry name" value="DAGKc"/>
    <property type="match status" value="1"/>
</dbReference>
<dbReference type="InterPro" id="IPR037607">
    <property type="entry name" value="DGK"/>
</dbReference>
<keyword evidence="5 7" id="KW-0418">Kinase</keyword>
<dbReference type="SMART" id="SM00045">
    <property type="entry name" value="DAGKa"/>
    <property type="match status" value="1"/>
</dbReference>
<keyword evidence="4 7" id="KW-0547">Nucleotide-binding</keyword>